<dbReference type="EMBL" id="JASNQZ010000012">
    <property type="protein sequence ID" value="KAL0950246.1"/>
    <property type="molecule type" value="Genomic_DNA"/>
</dbReference>
<evidence type="ECO:0000256" key="1">
    <source>
        <dbReference type="SAM" id="SignalP"/>
    </source>
</evidence>
<gene>
    <name evidence="2" type="ORF">HGRIS_010230</name>
</gene>
<dbReference type="Proteomes" id="UP001556367">
    <property type="component" value="Unassembled WGS sequence"/>
</dbReference>
<keyword evidence="3" id="KW-1185">Reference proteome</keyword>
<name>A0ABR3J4A2_9AGAR</name>
<proteinExistence type="predicted"/>
<feature type="signal peptide" evidence="1">
    <location>
        <begin position="1"/>
        <end position="19"/>
    </location>
</feature>
<organism evidence="2 3">
    <name type="scientific">Hohenbuehelia grisea</name>
    <dbReference type="NCBI Taxonomy" id="104357"/>
    <lineage>
        <taxon>Eukaryota</taxon>
        <taxon>Fungi</taxon>
        <taxon>Dikarya</taxon>
        <taxon>Basidiomycota</taxon>
        <taxon>Agaricomycotina</taxon>
        <taxon>Agaricomycetes</taxon>
        <taxon>Agaricomycetidae</taxon>
        <taxon>Agaricales</taxon>
        <taxon>Pleurotineae</taxon>
        <taxon>Pleurotaceae</taxon>
        <taxon>Hohenbuehelia</taxon>
    </lineage>
</organism>
<accession>A0ABR3J4A2</accession>
<protein>
    <submittedName>
        <fullName evidence="2">Uncharacterized protein</fullName>
    </submittedName>
</protein>
<evidence type="ECO:0000313" key="2">
    <source>
        <dbReference type="EMBL" id="KAL0950246.1"/>
    </source>
</evidence>
<feature type="chain" id="PRO_5046460300" evidence="1">
    <location>
        <begin position="20"/>
        <end position="138"/>
    </location>
</feature>
<sequence>MKFALAPLAALVAAMFVNASPVAVISQGPTGLTKILTPNHSFKWEVGTVQTVSWIWDRDPSSPDYTADRRAAIWLSKNGEVQYDHLLAGPFSKWYAPESHGSQTVTVPDVRPGLYSITLEGFNATKSQEFLIFRNSRH</sequence>
<evidence type="ECO:0000313" key="3">
    <source>
        <dbReference type="Proteomes" id="UP001556367"/>
    </source>
</evidence>
<reference evidence="3" key="1">
    <citation type="submission" date="2024-06" db="EMBL/GenBank/DDBJ databases">
        <title>Multi-omics analyses provide insights into the biosynthesis of the anticancer antibiotic pleurotin in Hohenbuehelia grisea.</title>
        <authorList>
            <person name="Weaver J.A."/>
            <person name="Alberti F."/>
        </authorList>
    </citation>
    <scope>NUCLEOTIDE SEQUENCE [LARGE SCALE GENOMIC DNA]</scope>
    <source>
        <strain evidence="3">T-177</strain>
    </source>
</reference>
<keyword evidence="1" id="KW-0732">Signal</keyword>
<comment type="caution">
    <text evidence="2">The sequence shown here is derived from an EMBL/GenBank/DDBJ whole genome shotgun (WGS) entry which is preliminary data.</text>
</comment>